<feature type="transmembrane region" description="Helical" evidence="8">
    <location>
        <begin position="122"/>
        <end position="138"/>
    </location>
</feature>
<name>A0A0G1DLZ4_9BACT</name>
<protein>
    <recommendedName>
        <fullName evidence="9">Glycosyltransferase RgtA/B/C/D-like domain-containing protein</fullName>
    </recommendedName>
</protein>
<dbReference type="Pfam" id="PF13231">
    <property type="entry name" value="PMT_2"/>
    <property type="match status" value="1"/>
</dbReference>
<accession>A0A0G1DLZ4</accession>
<evidence type="ECO:0000256" key="4">
    <source>
        <dbReference type="ARBA" id="ARBA00022679"/>
    </source>
</evidence>
<feature type="transmembrane region" description="Helical" evidence="8">
    <location>
        <begin position="346"/>
        <end position="363"/>
    </location>
</feature>
<dbReference type="GO" id="GO:0009103">
    <property type="term" value="P:lipopolysaccharide biosynthetic process"/>
    <property type="evidence" value="ECO:0007669"/>
    <property type="project" value="UniProtKB-ARBA"/>
</dbReference>
<evidence type="ECO:0000259" key="9">
    <source>
        <dbReference type="Pfam" id="PF13231"/>
    </source>
</evidence>
<evidence type="ECO:0000313" key="10">
    <source>
        <dbReference type="EMBL" id="KKS98644.1"/>
    </source>
</evidence>
<feature type="transmembrane region" description="Helical" evidence="8">
    <location>
        <begin position="171"/>
        <end position="202"/>
    </location>
</feature>
<keyword evidence="7 8" id="KW-0472">Membrane</keyword>
<reference evidence="10 11" key="1">
    <citation type="journal article" date="2015" name="Nature">
        <title>rRNA introns, odd ribosomes, and small enigmatic genomes across a large radiation of phyla.</title>
        <authorList>
            <person name="Brown C.T."/>
            <person name="Hug L.A."/>
            <person name="Thomas B.C."/>
            <person name="Sharon I."/>
            <person name="Castelle C.J."/>
            <person name="Singh A."/>
            <person name="Wilkins M.J."/>
            <person name="Williams K.H."/>
            <person name="Banfield J.F."/>
        </authorList>
    </citation>
    <scope>NUCLEOTIDE SEQUENCE [LARGE SCALE GENOMIC DNA]</scope>
</reference>
<evidence type="ECO:0000256" key="5">
    <source>
        <dbReference type="ARBA" id="ARBA00022692"/>
    </source>
</evidence>
<comment type="subcellular location">
    <subcellularLocation>
        <location evidence="1">Cell membrane</location>
        <topology evidence="1">Multi-pass membrane protein</topology>
    </subcellularLocation>
</comment>
<feature type="transmembrane region" description="Helical" evidence="8">
    <location>
        <begin position="401"/>
        <end position="419"/>
    </location>
</feature>
<evidence type="ECO:0000256" key="7">
    <source>
        <dbReference type="ARBA" id="ARBA00023136"/>
    </source>
</evidence>
<evidence type="ECO:0000313" key="11">
    <source>
        <dbReference type="Proteomes" id="UP000034894"/>
    </source>
</evidence>
<evidence type="ECO:0000256" key="6">
    <source>
        <dbReference type="ARBA" id="ARBA00022989"/>
    </source>
</evidence>
<dbReference type="EMBL" id="LCFP01000001">
    <property type="protein sequence ID" value="KKS98644.1"/>
    <property type="molecule type" value="Genomic_DNA"/>
</dbReference>
<dbReference type="InterPro" id="IPR038731">
    <property type="entry name" value="RgtA/B/C-like"/>
</dbReference>
<dbReference type="InterPro" id="IPR050297">
    <property type="entry name" value="LipidA_mod_glycosyltrf_83"/>
</dbReference>
<feature type="transmembrane region" description="Helical" evidence="8">
    <location>
        <begin position="214"/>
        <end position="233"/>
    </location>
</feature>
<dbReference type="STRING" id="1618443.UV73_C0001G0165"/>
<dbReference type="PANTHER" id="PTHR33908:SF3">
    <property type="entry name" value="UNDECAPRENYL PHOSPHATE-ALPHA-4-AMINO-4-DEOXY-L-ARABINOSE ARABINOSYL TRANSFERASE"/>
    <property type="match status" value="1"/>
</dbReference>
<sequence length="561" mass="64831">MAMKRVMALLGVITFIAVCLRLFNLGKTPNSLEWDEVALGYDAYSIMLTGRDQFGQLFPRNFRSLDDWKPPLYVYSAIPGIFLFGLSDFTVRLPSAISGSLAVFLVFFLVRELLRRHPEKNQIALLSALFLAISPWHLQFSRAAFETNLSVTVVAAAVFTFLQGARKRNNLFYLSAVLFGLGLFTYHSTRVVAPLLLISLVILLRHQLPGRRMIIGFFGIYILFWLFFLPIAFNRNAQIRFIVTNDLRMEENILKAADEIARDAVISPQAYFSGRIFHNRRISIYNYENFKRLAVNYFSHFSPYFLVVKGDVPLHHAPGFGMIYFFDYFFILAGIGFFFLRYTKRITAILPIWLFLAPLPAAVTRQAPHSVRAEIILPTLQIFAAIGLWNILKLLKREWNILYTAAVWALLPVFIFSIGRYMHQYYFHTDFEFSRNWMYGRKEAVEYTEKVKDNYDRILVSLGTDLPEGASMPYIFWLYYTQYPPKRYLEEGGTVSGGFAEERNRFGKYEFRNFNYSELTGKGNLLLVGNPRDFPTGSRILDTINYPDGTTALYIGENQRE</sequence>
<proteinExistence type="predicted"/>
<gene>
    <name evidence="10" type="ORF">UV73_C0001G0165</name>
</gene>
<feature type="transmembrane region" description="Helical" evidence="8">
    <location>
        <begin position="93"/>
        <end position="110"/>
    </location>
</feature>
<evidence type="ECO:0000256" key="1">
    <source>
        <dbReference type="ARBA" id="ARBA00004651"/>
    </source>
</evidence>
<keyword evidence="4" id="KW-0808">Transferase</keyword>
<dbReference type="PANTHER" id="PTHR33908">
    <property type="entry name" value="MANNOSYLTRANSFERASE YKCB-RELATED"/>
    <property type="match status" value="1"/>
</dbReference>
<dbReference type="Proteomes" id="UP000034894">
    <property type="component" value="Unassembled WGS sequence"/>
</dbReference>
<dbReference type="GO" id="GO:0010041">
    <property type="term" value="P:response to iron(III) ion"/>
    <property type="evidence" value="ECO:0007669"/>
    <property type="project" value="TreeGrafter"/>
</dbReference>
<evidence type="ECO:0000256" key="8">
    <source>
        <dbReference type="SAM" id="Phobius"/>
    </source>
</evidence>
<feature type="transmembrane region" description="Helical" evidence="8">
    <location>
        <begin position="6"/>
        <end position="23"/>
    </location>
</feature>
<evidence type="ECO:0000256" key="3">
    <source>
        <dbReference type="ARBA" id="ARBA00022676"/>
    </source>
</evidence>
<dbReference type="GO" id="GO:0005886">
    <property type="term" value="C:plasma membrane"/>
    <property type="evidence" value="ECO:0007669"/>
    <property type="project" value="UniProtKB-SubCell"/>
</dbReference>
<keyword evidence="6 8" id="KW-1133">Transmembrane helix</keyword>
<keyword evidence="2" id="KW-1003">Cell membrane</keyword>
<feature type="transmembrane region" description="Helical" evidence="8">
    <location>
        <begin position="144"/>
        <end position="162"/>
    </location>
</feature>
<keyword evidence="3" id="KW-0328">Glycosyltransferase</keyword>
<dbReference type="GO" id="GO:0016763">
    <property type="term" value="F:pentosyltransferase activity"/>
    <property type="evidence" value="ECO:0007669"/>
    <property type="project" value="TreeGrafter"/>
</dbReference>
<dbReference type="AlphaFoldDB" id="A0A0G1DLZ4"/>
<organism evidence="10 11">
    <name type="scientific">Candidatus Gottesmanbacteria bacterium GW2011_GWA2_43_14</name>
    <dbReference type="NCBI Taxonomy" id="1618443"/>
    <lineage>
        <taxon>Bacteria</taxon>
        <taxon>Candidatus Gottesmaniibacteriota</taxon>
    </lineage>
</organism>
<comment type="caution">
    <text evidence="10">The sequence shown here is derived from an EMBL/GenBank/DDBJ whole genome shotgun (WGS) entry which is preliminary data.</text>
</comment>
<evidence type="ECO:0000256" key="2">
    <source>
        <dbReference type="ARBA" id="ARBA00022475"/>
    </source>
</evidence>
<feature type="transmembrane region" description="Helical" evidence="8">
    <location>
        <begin position="319"/>
        <end position="340"/>
    </location>
</feature>
<feature type="transmembrane region" description="Helical" evidence="8">
    <location>
        <begin position="375"/>
        <end position="395"/>
    </location>
</feature>
<keyword evidence="5 8" id="KW-0812">Transmembrane</keyword>
<feature type="domain" description="Glycosyltransferase RgtA/B/C/D-like" evidence="9">
    <location>
        <begin position="69"/>
        <end position="208"/>
    </location>
</feature>